<gene>
    <name evidence="2" type="ORF">L9Z73_00305</name>
</gene>
<organism evidence="2 3">
    <name type="scientific">Pseudomonas emilianonis</name>
    <dbReference type="NCBI Taxonomy" id="2915812"/>
    <lineage>
        <taxon>Bacteria</taxon>
        <taxon>Pseudomonadati</taxon>
        <taxon>Pseudomonadota</taxon>
        <taxon>Gammaproteobacteria</taxon>
        <taxon>Pseudomonadales</taxon>
        <taxon>Pseudomonadaceae</taxon>
        <taxon>Pseudomonas</taxon>
    </lineage>
</organism>
<evidence type="ECO:0000313" key="3">
    <source>
        <dbReference type="Proteomes" id="UP001317085"/>
    </source>
</evidence>
<dbReference type="RefSeq" id="WP_247395552.1">
    <property type="nucleotide sequence ID" value="NZ_JAKNRV010000002.1"/>
</dbReference>
<protein>
    <submittedName>
        <fullName evidence="2">Uncharacterized protein</fullName>
    </submittedName>
</protein>
<feature type="region of interest" description="Disordered" evidence="1">
    <location>
        <begin position="83"/>
        <end position="112"/>
    </location>
</feature>
<reference evidence="2 3" key="1">
    <citation type="submission" date="2022-02" db="EMBL/GenBank/DDBJ databases">
        <title>Comparative genomics of the first Antarctic Pseudomonas spp. capable of biotransforming 2,4,6-Trinitrotoluene.</title>
        <authorList>
            <person name="Cabrera M.A."/>
            <person name="Marquez S.L."/>
            <person name="Perez-Donoso J.M."/>
        </authorList>
    </citation>
    <scope>NUCLEOTIDE SEQUENCE [LARGE SCALE GENOMIC DNA]</scope>
    <source>
        <strain evidence="2 3">TNT11</strain>
    </source>
</reference>
<sequence length="124" mass="12841">MSPLAAKVGAALVLALLLVVLGAAGGVWLAAGHYRPLLYTANTDLANAKSARDNLEALAGEQGRKLGELVQAGELREREAALAQAQAKEEARPDYAAANRLLQERTGGDPAQAAASIIDQELGL</sequence>
<name>A0ABT0EAW3_9PSED</name>
<evidence type="ECO:0000313" key="2">
    <source>
        <dbReference type="EMBL" id="MCK1782858.1"/>
    </source>
</evidence>
<comment type="caution">
    <text evidence="2">The sequence shown here is derived from an EMBL/GenBank/DDBJ whole genome shotgun (WGS) entry which is preliminary data.</text>
</comment>
<dbReference type="EMBL" id="JAKNRV010000002">
    <property type="protein sequence ID" value="MCK1782858.1"/>
    <property type="molecule type" value="Genomic_DNA"/>
</dbReference>
<proteinExistence type="predicted"/>
<dbReference type="Proteomes" id="UP001317085">
    <property type="component" value="Unassembled WGS sequence"/>
</dbReference>
<accession>A0ABT0EAW3</accession>
<keyword evidence="3" id="KW-1185">Reference proteome</keyword>
<evidence type="ECO:0000256" key="1">
    <source>
        <dbReference type="SAM" id="MobiDB-lite"/>
    </source>
</evidence>